<accession>A0ABS4CPI1</accession>
<organism evidence="1 2">
    <name type="scientific">Enterococcus larvae</name>
    <dbReference type="NCBI Taxonomy" id="2794352"/>
    <lineage>
        <taxon>Bacteria</taxon>
        <taxon>Bacillati</taxon>
        <taxon>Bacillota</taxon>
        <taxon>Bacilli</taxon>
        <taxon>Lactobacillales</taxon>
        <taxon>Enterococcaceae</taxon>
        <taxon>Enterococcus</taxon>
    </lineage>
</organism>
<reference evidence="1 2" key="1">
    <citation type="submission" date="2020-12" db="EMBL/GenBank/DDBJ databases">
        <title>Vagococcus allomyrinae sp. nov. and Enterococcus lavae sp. nov., isolated from the larvae of Allomyrina dichotoma.</title>
        <authorList>
            <person name="Lee S.D."/>
        </authorList>
    </citation>
    <scope>NUCLEOTIDE SEQUENCE [LARGE SCALE GENOMIC DNA]</scope>
    <source>
        <strain evidence="1 2">BWM-S5</strain>
    </source>
</reference>
<sequence length="120" mass="13698">MKLEPGCPDCGNELMTEIEGGRTFVVSCTSCSWSAVTSYFSPIEQDNTLYHVYLEKNRILTSEQIRTTAKISPKSYLDIGRAVTDKEFLIFEGNAIEAQQIKRILEEQKIAFFIVPEFDY</sequence>
<gene>
    <name evidence="1" type="ORF">I6N96_19230</name>
</gene>
<protein>
    <submittedName>
        <fullName evidence="1">Uncharacterized protein</fullName>
    </submittedName>
</protein>
<evidence type="ECO:0000313" key="1">
    <source>
        <dbReference type="EMBL" id="MBP1048418.1"/>
    </source>
</evidence>
<proteinExistence type="predicted"/>
<comment type="caution">
    <text evidence="1">The sequence shown here is derived from an EMBL/GenBank/DDBJ whole genome shotgun (WGS) entry which is preliminary data.</text>
</comment>
<evidence type="ECO:0000313" key="2">
    <source>
        <dbReference type="Proteomes" id="UP000673375"/>
    </source>
</evidence>
<name>A0ABS4CPI1_9ENTE</name>
<dbReference type="Proteomes" id="UP000673375">
    <property type="component" value="Unassembled WGS sequence"/>
</dbReference>
<dbReference type="RefSeq" id="WP_209559187.1">
    <property type="nucleotide sequence ID" value="NZ_JAEDXU010000016.1"/>
</dbReference>
<keyword evidence="2" id="KW-1185">Reference proteome</keyword>
<dbReference type="EMBL" id="JAEDXU010000016">
    <property type="protein sequence ID" value="MBP1048418.1"/>
    <property type="molecule type" value="Genomic_DNA"/>
</dbReference>